<evidence type="ECO:0000313" key="10">
    <source>
        <dbReference type="Proteomes" id="UP000571701"/>
    </source>
</evidence>
<dbReference type="InterPro" id="IPR005490">
    <property type="entry name" value="LD_TPept_cat_dom"/>
</dbReference>
<dbReference type="CDD" id="cd16913">
    <property type="entry name" value="YkuD_like"/>
    <property type="match status" value="1"/>
</dbReference>
<dbReference type="AlphaFoldDB" id="A0A7W2FP01"/>
<feature type="active site" description="Nucleophile" evidence="7">
    <location>
        <position position="444"/>
    </location>
</feature>
<reference evidence="9 10" key="1">
    <citation type="submission" date="2020-07" db="EMBL/GenBank/DDBJ databases">
        <title>Vibrio marinisediminis sp. nov., isolated from marine sediment.</title>
        <authorList>
            <person name="Ji X."/>
        </authorList>
    </citation>
    <scope>NUCLEOTIDE SEQUENCE [LARGE SCALE GENOMIC DNA]</scope>
    <source>
        <strain evidence="9 10">404</strain>
    </source>
</reference>
<sequence length="512" mass="59580">MLRTRFIIIALLLVPQMVWAQGYFERIGWIEPGNTNSMALQYPQLVEELYRNNGEQLIWFDLQQSSQLEFQLELIDNAGVNPLLSNHLKKMRFYRKSNRWYEYDLLATDSMIAYMSYAQLAKQHGKQWFFEDRIMQSLPPPSEQALQSLYASVQSQQLGALIDSYTPDSESYQSLIKTYLRIASEREEIVPLYIQDTHLKRVGDILERRDALLARLQQVDIDLFGVNSEISYFDNQLELAIKQFQRMHGLKPDGVIGPKTIRWLNESSNDRLKTIAINAERTRIWPKQRNTLIVVNVPSYELTYWYGGEAVFESQVIVGRETRQTPVMTTNLDSIILNPTWNVPWKIMVEDIIPNVQRDPEYLARQNIKIITSWTSSELINPNLVDWQGTNPKAFPYRMRQMSGASNALGLYKFNTPNKRAIFLHDTPSKHLFDKESRAFSSGCVRVKHADRFATLLLENQGLNIEQIELADTESNKAIPLRRRIPVHIIYQTAWAEGGVVQYREDIYRLDH</sequence>
<feature type="active site" description="Proton donor/acceptor" evidence="7">
    <location>
        <position position="425"/>
    </location>
</feature>
<comment type="similarity">
    <text evidence="2">Belongs to the YkuD family.</text>
</comment>
<evidence type="ECO:0000256" key="6">
    <source>
        <dbReference type="ARBA" id="ARBA00023316"/>
    </source>
</evidence>
<dbReference type="UniPathway" id="UPA00219"/>
<dbReference type="InterPro" id="IPR045380">
    <property type="entry name" value="LD_TPept_scaffold_dom"/>
</dbReference>
<dbReference type="SUPFAM" id="SSF141523">
    <property type="entry name" value="L,D-transpeptidase catalytic domain-like"/>
    <property type="match status" value="1"/>
</dbReference>
<dbReference type="EMBL" id="JACFYF010000002">
    <property type="protein sequence ID" value="MBA5761597.1"/>
    <property type="molecule type" value="Genomic_DNA"/>
</dbReference>
<protein>
    <submittedName>
        <fullName evidence="9">L,D-transpeptidase family protein</fullName>
    </submittedName>
</protein>
<dbReference type="GO" id="GO:0008360">
    <property type="term" value="P:regulation of cell shape"/>
    <property type="evidence" value="ECO:0007669"/>
    <property type="project" value="UniProtKB-UniRule"/>
</dbReference>
<evidence type="ECO:0000313" key="9">
    <source>
        <dbReference type="EMBL" id="MBA5761597.1"/>
    </source>
</evidence>
<evidence type="ECO:0000256" key="1">
    <source>
        <dbReference type="ARBA" id="ARBA00004752"/>
    </source>
</evidence>
<gene>
    <name evidence="9" type="ORF">H2O73_04490</name>
</gene>
<dbReference type="PANTHER" id="PTHR41533">
    <property type="entry name" value="L,D-TRANSPEPTIDASE HI_1667-RELATED"/>
    <property type="match status" value="1"/>
</dbReference>
<dbReference type="InterPro" id="IPR002477">
    <property type="entry name" value="Peptidoglycan-bd-like"/>
</dbReference>
<evidence type="ECO:0000259" key="8">
    <source>
        <dbReference type="PROSITE" id="PS52029"/>
    </source>
</evidence>
<dbReference type="Proteomes" id="UP000571701">
    <property type="component" value="Unassembled WGS sequence"/>
</dbReference>
<dbReference type="SUPFAM" id="SSF47090">
    <property type="entry name" value="PGBD-like"/>
    <property type="match status" value="1"/>
</dbReference>
<keyword evidence="5 7" id="KW-0573">Peptidoglycan synthesis</keyword>
<dbReference type="InterPro" id="IPR036365">
    <property type="entry name" value="PGBD-like_sf"/>
</dbReference>
<comment type="pathway">
    <text evidence="1 7">Cell wall biogenesis; peptidoglycan biosynthesis.</text>
</comment>
<comment type="caution">
    <text evidence="9">The sequence shown here is derived from an EMBL/GenBank/DDBJ whole genome shotgun (WGS) entry which is preliminary data.</text>
</comment>
<dbReference type="InterPro" id="IPR038063">
    <property type="entry name" value="Transpep_catalytic_dom"/>
</dbReference>
<dbReference type="Gene3D" id="2.40.440.10">
    <property type="entry name" value="L,D-transpeptidase catalytic domain-like"/>
    <property type="match status" value="1"/>
</dbReference>
<dbReference type="GO" id="GO:0004180">
    <property type="term" value="F:carboxypeptidase activity"/>
    <property type="evidence" value="ECO:0007669"/>
    <property type="project" value="UniProtKB-ARBA"/>
</dbReference>
<dbReference type="InterPro" id="IPR036366">
    <property type="entry name" value="PGBDSf"/>
</dbReference>
<dbReference type="GO" id="GO:0071555">
    <property type="term" value="P:cell wall organization"/>
    <property type="evidence" value="ECO:0007669"/>
    <property type="project" value="UniProtKB-UniRule"/>
</dbReference>
<evidence type="ECO:0000256" key="3">
    <source>
        <dbReference type="ARBA" id="ARBA00022679"/>
    </source>
</evidence>
<dbReference type="PANTHER" id="PTHR41533:SF1">
    <property type="entry name" value="L,D-TRANSPEPTIDASE YCBB-RELATED"/>
    <property type="match status" value="1"/>
</dbReference>
<accession>A0A7W2FP01</accession>
<proteinExistence type="inferred from homology"/>
<evidence type="ECO:0000256" key="5">
    <source>
        <dbReference type="ARBA" id="ARBA00022984"/>
    </source>
</evidence>
<organism evidence="9 10">
    <name type="scientific">Vibrio marinisediminis</name>
    <dbReference type="NCBI Taxonomy" id="2758441"/>
    <lineage>
        <taxon>Bacteria</taxon>
        <taxon>Pseudomonadati</taxon>
        <taxon>Pseudomonadota</taxon>
        <taxon>Gammaproteobacteria</taxon>
        <taxon>Vibrionales</taxon>
        <taxon>Vibrionaceae</taxon>
        <taxon>Vibrio</taxon>
    </lineage>
</organism>
<dbReference type="GO" id="GO:0016740">
    <property type="term" value="F:transferase activity"/>
    <property type="evidence" value="ECO:0007669"/>
    <property type="project" value="UniProtKB-KW"/>
</dbReference>
<evidence type="ECO:0000256" key="7">
    <source>
        <dbReference type="PROSITE-ProRule" id="PRU01373"/>
    </source>
</evidence>
<dbReference type="RefSeq" id="WP_182107851.1">
    <property type="nucleotide sequence ID" value="NZ_JACFYF010000002.1"/>
</dbReference>
<keyword evidence="4 7" id="KW-0133">Cell shape</keyword>
<keyword evidence="3" id="KW-0808">Transferase</keyword>
<keyword evidence="6 7" id="KW-0961">Cell wall biogenesis/degradation</keyword>
<name>A0A7W2FP01_9VIBR</name>
<dbReference type="Pfam" id="PF01471">
    <property type="entry name" value="PG_binding_1"/>
    <property type="match status" value="1"/>
</dbReference>
<evidence type="ECO:0000256" key="2">
    <source>
        <dbReference type="ARBA" id="ARBA00005992"/>
    </source>
</evidence>
<dbReference type="Pfam" id="PF03734">
    <property type="entry name" value="YkuD"/>
    <property type="match status" value="1"/>
</dbReference>
<dbReference type="InterPro" id="IPR052905">
    <property type="entry name" value="LD-transpeptidase_YkuD-like"/>
</dbReference>
<keyword evidence="10" id="KW-1185">Reference proteome</keyword>
<dbReference type="Pfam" id="PF20142">
    <property type="entry name" value="Scaffold"/>
    <property type="match status" value="1"/>
</dbReference>
<dbReference type="Gene3D" id="1.10.101.10">
    <property type="entry name" value="PGBD-like superfamily/PGBD"/>
    <property type="match status" value="1"/>
</dbReference>
<evidence type="ECO:0000256" key="4">
    <source>
        <dbReference type="ARBA" id="ARBA00022960"/>
    </source>
</evidence>
<dbReference type="GO" id="GO:0009252">
    <property type="term" value="P:peptidoglycan biosynthetic process"/>
    <property type="evidence" value="ECO:0007669"/>
    <property type="project" value="UniProtKB-UniPathway"/>
</dbReference>
<feature type="domain" description="L,D-TPase catalytic" evidence="8">
    <location>
        <begin position="291"/>
        <end position="468"/>
    </location>
</feature>
<dbReference type="PROSITE" id="PS52029">
    <property type="entry name" value="LD_TPASE"/>
    <property type="match status" value="1"/>
</dbReference>